<gene>
    <name evidence="7" type="primary">rplC</name>
    <name evidence="9" type="ORF">COW88_02860</name>
</gene>
<dbReference type="Proteomes" id="UP000230638">
    <property type="component" value="Unassembled WGS sequence"/>
</dbReference>
<dbReference type="HAMAP" id="MF_01325_B">
    <property type="entry name" value="Ribosomal_uL3_B"/>
    <property type="match status" value="1"/>
</dbReference>
<sequence length="210" mass="22493">MKFLLGTKEGMTQIFDGEGNAHPATLLSVGPVTVTQVKNAVADGYVALQVGYGAGREKKISRAQKGHFKKAGTELFRTTREFRRKGGAVPEENVGDTFTVSVFESGELVMVSGISKGKGFQGVVKRHNFSGGPRTHGQKHSEREGGSIGAKGPQEVRKGKKMPGRMGSDRITVANLKVLAIDPERNQMLVEGAVPGRRGTLLEIRAAKHA</sequence>
<dbReference type="GO" id="GO:0003735">
    <property type="term" value="F:structural constituent of ribosome"/>
    <property type="evidence" value="ECO:0007669"/>
    <property type="project" value="UniProtKB-UniRule"/>
</dbReference>
<dbReference type="AlphaFoldDB" id="A0A2H0CTE8"/>
<reference evidence="9 10" key="1">
    <citation type="submission" date="2017-09" db="EMBL/GenBank/DDBJ databases">
        <title>Depth-based differentiation of microbial function through sediment-hosted aquifers and enrichment of novel symbionts in the deep terrestrial subsurface.</title>
        <authorList>
            <person name="Probst A.J."/>
            <person name="Ladd B."/>
            <person name="Jarett J.K."/>
            <person name="Geller-Mcgrath D.E."/>
            <person name="Sieber C.M."/>
            <person name="Emerson J.B."/>
            <person name="Anantharaman K."/>
            <person name="Thomas B.C."/>
            <person name="Malmstrom R."/>
            <person name="Stieglmeier M."/>
            <person name="Klingl A."/>
            <person name="Woyke T."/>
            <person name="Ryan C.M."/>
            <person name="Banfield J.F."/>
        </authorList>
    </citation>
    <scope>NUCLEOTIDE SEQUENCE [LARGE SCALE GENOMIC DNA]</scope>
    <source>
        <strain evidence="9">CG22_combo_CG10-13_8_21_14_all_47_15</strain>
    </source>
</reference>
<evidence type="ECO:0000256" key="2">
    <source>
        <dbReference type="ARBA" id="ARBA00022730"/>
    </source>
</evidence>
<comment type="subunit">
    <text evidence="7">Part of the 50S ribosomal subunit. Forms a cluster with proteins L14 and L19.</text>
</comment>
<dbReference type="GO" id="GO:0019843">
    <property type="term" value="F:rRNA binding"/>
    <property type="evidence" value="ECO:0007669"/>
    <property type="project" value="UniProtKB-UniRule"/>
</dbReference>
<dbReference type="FunFam" id="3.30.160.810:FF:000001">
    <property type="entry name" value="50S ribosomal protein L3"/>
    <property type="match status" value="1"/>
</dbReference>
<dbReference type="InterPro" id="IPR000597">
    <property type="entry name" value="Ribosomal_uL3"/>
</dbReference>
<accession>A0A2H0CTE8</accession>
<evidence type="ECO:0000256" key="1">
    <source>
        <dbReference type="ARBA" id="ARBA00006540"/>
    </source>
</evidence>
<dbReference type="PANTHER" id="PTHR11229">
    <property type="entry name" value="50S RIBOSOMAL PROTEIN L3"/>
    <property type="match status" value="1"/>
</dbReference>
<comment type="caution">
    <text evidence="9">The sequence shown here is derived from an EMBL/GenBank/DDBJ whole genome shotgun (WGS) entry which is preliminary data.</text>
</comment>
<dbReference type="InterPro" id="IPR019927">
    <property type="entry name" value="Ribosomal_uL3_bac/org-type"/>
</dbReference>
<comment type="function">
    <text evidence="7">One of the primary rRNA binding proteins, it binds directly near the 3'-end of the 23S rRNA, where it nucleates assembly of the 50S subunit.</text>
</comment>
<dbReference type="Gene3D" id="3.30.160.810">
    <property type="match status" value="1"/>
</dbReference>
<keyword evidence="5 7" id="KW-0687">Ribonucleoprotein</keyword>
<dbReference type="Gene3D" id="2.40.30.10">
    <property type="entry name" value="Translation factors"/>
    <property type="match status" value="1"/>
</dbReference>
<evidence type="ECO:0000256" key="7">
    <source>
        <dbReference type="HAMAP-Rule" id="MF_01325"/>
    </source>
</evidence>
<dbReference type="EMBL" id="PCTL01000028">
    <property type="protein sequence ID" value="PIP73167.1"/>
    <property type="molecule type" value="Genomic_DNA"/>
</dbReference>
<protein>
    <recommendedName>
        <fullName evidence="6 7">Large ribosomal subunit protein uL3</fullName>
    </recommendedName>
</protein>
<keyword evidence="2 7" id="KW-0699">rRNA-binding</keyword>
<evidence type="ECO:0000256" key="4">
    <source>
        <dbReference type="ARBA" id="ARBA00022980"/>
    </source>
</evidence>
<dbReference type="FunFam" id="2.40.30.10:FF:000004">
    <property type="entry name" value="50S ribosomal protein L3"/>
    <property type="match status" value="1"/>
</dbReference>
<dbReference type="Pfam" id="PF00297">
    <property type="entry name" value="Ribosomal_L3"/>
    <property type="match status" value="1"/>
</dbReference>
<dbReference type="GO" id="GO:0006412">
    <property type="term" value="P:translation"/>
    <property type="evidence" value="ECO:0007669"/>
    <property type="project" value="UniProtKB-UniRule"/>
</dbReference>
<evidence type="ECO:0000256" key="6">
    <source>
        <dbReference type="ARBA" id="ARBA00035243"/>
    </source>
</evidence>
<proteinExistence type="inferred from homology"/>
<dbReference type="GO" id="GO:0022625">
    <property type="term" value="C:cytosolic large ribosomal subunit"/>
    <property type="evidence" value="ECO:0007669"/>
    <property type="project" value="TreeGrafter"/>
</dbReference>
<dbReference type="SUPFAM" id="SSF50447">
    <property type="entry name" value="Translation proteins"/>
    <property type="match status" value="1"/>
</dbReference>
<keyword evidence="3 7" id="KW-0694">RNA-binding</keyword>
<dbReference type="InterPro" id="IPR009000">
    <property type="entry name" value="Transl_B-barrel_sf"/>
</dbReference>
<dbReference type="PANTHER" id="PTHR11229:SF16">
    <property type="entry name" value="LARGE RIBOSOMAL SUBUNIT PROTEIN UL3C"/>
    <property type="match status" value="1"/>
</dbReference>
<evidence type="ECO:0000313" key="9">
    <source>
        <dbReference type="EMBL" id="PIP73167.1"/>
    </source>
</evidence>
<evidence type="ECO:0000313" key="10">
    <source>
        <dbReference type="Proteomes" id="UP000230638"/>
    </source>
</evidence>
<evidence type="ECO:0000256" key="3">
    <source>
        <dbReference type="ARBA" id="ARBA00022884"/>
    </source>
</evidence>
<evidence type="ECO:0000256" key="5">
    <source>
        <dbReference type="ARBA" id="ARBA00023274"/>
    </source>
</evidence>
<evidence type="ECO:0000256" key="8">
    <source>
        <dbReference type="SAM" id="MobiDB-lite"/>
    </source>
</evidence>
<keyword evidence="4 7" id="KW-0689">Ribosomal protein</keyword>
<organism evidence="9 10">
    <name type="scientific">Candidatus Lloydbacteria bacterium CG22_combo_CG10-13_8_21_14_all_47_15</name>
    <dbReference type="NCBI Taxonomy" id="1974635"/>
    <lineage>
        <taxon>Bacteria</taxon>
        <taxon>Candidatus Lloydiibacteriota</taxon>
    </lineage>
</organism>
<dbReference type="NCBIfam" id="TIGR03625">
    <property type="entry name" value="L3_bact"/>
    <property type="match status" value="1"/>
</dbReference>
<feature type="region of interest" description="Disordered" evidence="8">
    <location>
        <begin position="129"/>
        <end position="167"/>
    </location>
</feature>
<comment type="similarity">
    <text evidence="1 7">Belongs to the universal ribosomal protein uL3 family.</text>
</comment>
<name>A0A2H0CTE8_9BACT</name>